<organism evidence="5 6">
    <name type="scientific">Phomopsis amygdali</name>
    <name type="common">Fusicoccum amygdali</name>
    <dbReference type="NCBI Taxonomy" id="1214568"/>
    <lineage>
        <taxon>Eukaryota</taxon>
        <taxon>Fungi</taxon>
        <taxon>Dikarya</taxon>
        <taxon>Ascomycota</taxon>
        <taxon>Pezizomycotina</taxon>
        <taxon>Sordariomycetes</taxon>
        <taxon>Sordariomycetidae</taxon>
        <taxon>Diaporthales</taxon>
        <taxon>Diaporthaceae</taxon>
        <taxon>Diaporthe</taxon>
    </lineage>
</organism>
<feature type="compositionally biased region" description="Basic and acidic residues" evidence="4">
    <location>
        <begin position="86"/>
        <end position="100"/>
    </location>
</feature>
<evidence type="ECO:0000256" key="4">
    <source>
        <dbReference type="SAM" id="MobiDB-lite"/>
    </source>
</evidence>
<evidence type="ECO:0000313" key="5">
    <source>
        <dbReference type="EMBL" id="KAK2605652.1"/>
    </source>
</evidence>
<keyword evidence="3" id="KW-0496">Mitochondrion</keyword>
<comment type="subcellular location">
    <subcellularLocation>
        <location evidence="1">Mitochondrion</location>
    </subcellularLocation>
</comment>
<protein>
    <recommendedName>
        <fullName evidence="7">Pentatricopeptide repeat domain-containing protein</fullName>
    </recommendedName>
</protein>
<dbReference type="GO" id="GO:0005739">
    <property type="term" value="C:mitochondrion"/>
    <property type="evidence" value="ECO:0007669"/>
    <property type="project" value="UniProtKB-SubCell"/>
</dbReference>
<proteinExistence type="predicted"/>
<dbReference type="Pfam" id="PF12921">
    <property type="entry name" value="ATP13"/>
    <property type="match status" value="1"/>
</dbReference>
<feature type="region of interest" description="Disordered" evidence="4">
    <location>
        <begin position="72"/>
        <end position="110"/>
    </location>
</feature>
<feature type="compositionally biased region" description="Acidic residues" evidence="4">
    <location>
        <begin position="729"/>
        <end position="738"/>
    </location>
</feature>
<sequence>MIATRSVERGYSALHNSSQLHSRVLILPSATLHTSRLIADKNNSHNSFCHHNLSVSRPVQQRHAHTSVPFGWTGLTQDGSLPPPEENPRQHPRRPIERAHLPYGTPFRPGPLLPSDDSARSGSITYYHAAVEALLCALRKGDTFQLYLCLMNLVRGYETESGARVFTEAVASIPATTFSEILRSFDPNNIADKIDTAPGLNISWGVAVHTPLGELVNKWGVKVLYVRILRRLRRIQLARRQAKIVPLLNDYVVMIRCAGATSDIGLAKDVWLSMTGDHRANFRHSELYTEFIKARYLTEKIYANNDLVRLRLRPLDMHRSSLNLPGKVHLKLRHLSARITDLRKHRFGSNAHERFFDEPLTMLLRKRDPLRKLERTAWLRVLTGSGIGEELICALLKANGRAGRLRANNSLLKKHWGVLIHIDKETDEITLEGGHTYPPGSPRAPTAVLLDAIVQGYCCQGEVALATRLLDFMSQRFNIPVPDHVWSDLIEYTRVMQTKPVQNEWAIAKFRRKATKADQVLQVWALCTEAPYSFQPQARDYYNLIRSLVKQGQPMVRPIEALRQIRPLYEDVVDACEQAWCELMQTTGQRVTNLAAFRRYKVLQARRNYMWYMFHHSIYLILKDLRPGRSDDQSAVREIPKLLGDFEQFLPLNISYKVATGVLEFSSDNALEKNMVEVKQAVMKSPPLSEAASSAQDDGDDEWLQEPWEDEKTEGEHLLQQLLPAESEVEAVSEDQAVESESPTTEDQAVDSKSSATEDEQVPEYISTPQWASASRESEKPAYLYRPRFSGPSDQLSMLTIRRDGGEFTGFYDDPLRRHFAAHRLIRTTRRVVGVPVDMVRFKDRRRRHAKMVDEVLRMRT</sequence>
<accession>A0AAD9SDS0</accession>
<comment type="caution">
    <text evidence="5">The sequence shown here is derived from an EMBL/GenBank/DDBJ whole genome shotgun (WGS) entry which is preliminary data.</text>
</comment>
<feature type="compositionally biased region" description="Polar residues" evidence="4">
    <location>
        <begin position="739"/>
        <end position="755"/>
    </location>
</feature>
<evidence type="ECO:0000256" key="2">
    <source>
        <dbReference type="ARBA" id="ARBA00022946"/>
    </source>
</evidence>
<evidence type="ECO:0000256" key="1">
    <source>
        <dbReference type="ARBA" id="ARBA00004173"/>
    </source>
</evidence>
<evidence type="ECO:0008006" key="7">
    <source>
        <dbReference type="Google" id="ProtNLM"/>
    </source>
</evidence>
<gene>
    <name evidence="5" type="ORF">N8I77_008476</name>
</gene>
<evidence type="ECO:0000256" key="3">
    <source>
        <dbReference type="ARBA" id="ARBA00023128"/>
    </source>
</evidence>
<dbReference type="AlphaFoldDB" id="A0AAD9SDS0"/>
<feature type="region of interest" description="Disordered" evidence="4">
    <location>
        <begin position="729"/>
        <end position="773"/>
    </location>
</feature>
<dbReference type="Proteomes" id="UP001265746">
    <property type="component" value="Unassembled WGS sequence"/>
</dbReference>
<keyword evidence="2" id="KW-0809">Transit peptide</keyword>
<dbReference type="InterPro" id="IPR024319">
    <property type="entry name" value="ATPase_expression_mit"/>
</dbReference>
<reference evidence="5" key="1">
    <citation type="submission" date="2023-06" db="EMBL/GenBank/DDBJ databases">
        <authorList>
            <person name="Noh H."/>
        </authorList>
    </citation>
    <scope>NUCLEOTIDE SEQUENCE</scope>
    <source>
        <strain evidence="5">DUCC20226</strain>
    </source>
</reference>
<dbReference type="EMBL" id="JAUJFL010000004">
    <property type="protein sequence ID" value="KAK2605652.1"/>
    <property type="molecule type" value="Genomic_DNA"/>
</dbReference>
<name>A0AAD9SDS0_PHOAM</name>
<keyword evidence="6" id="KW-1185">Reference proteome</keyword>
<evidence type="ECO:0000313" key="6">
    <source>
        <dbReference type="Proteomes" id="UP001265746"/>
    </source>
</evidence>